<dbReference type="Proteomes" id="UP000015106">
    <property type="component" value="Chromosome 7"/>
</dbReference>
<dbReference type="AlphaFoldDB" id="A0A8R7R0P8"/>
<protein>
    <submittedName>
        <fullName evidence="2">Uncharacterized protein</fullName>
    </submittedName>
</protein>
<keyword evidence="3" id="KW-1185">Reference proteome</keyword>
<evidence type="ECO:0000256" key="1">
    <source>
        <dbReference type="SAM" id="MobiDB-lite"/>
    </source>
</evidence>
<feature type="compositionally biased region" description="Low complexity" evidence="1">
    <location>
        <begin position="31"/>
        <end position="44"/>
    </location>
</feature>
<name>A0A8R7R0P8_TRIUA</name>
<sequence>MIREAKKLRQLIWIGGSRIIPKTKPLHSNASSLQPHLQHQSSSQNIKPCTLCDSPGKA</sequence>
<reference evidence="2" key="2">
    <citation type="submission" date="2018-03" db="EMBL/GenBank/DDBJ databases">
        <title>The Triticum urartu genome reveals the dynamic nature of wheat genome evolution.</title>
        <authorList>
            <person name="Ling H."/>
            <person name="Ma B."/>
            <person name="Shi X."/>
            <person name="Liu H."/>
            <person name="Dong L."/>
            <person name="Sun H."/>
            <person name="Cao Y."/>
            <person name="Gao Q."/>
            <person name="Zheng S."/>
            <person name="Li Y."/>
            <person name="Yu Y."/>
            <person name="Du H."/>
            <person name="Qi M."/>
            <person name="Li Y."/>
            <person name="Yu H."/>
            <person name="Cui Y."/>
            <person name="Wang N."/>
            <person name="Chen C."/>
            <person name="Wu H."/>
            <person name="Zhao Y."/>
            <person name="Zhang J."/>
            <person name="Li Y."/>
            <person name="Zhou W."/>
            <person name="Zhang B."/>
            <person name="Hu W."/>
            <person name="Eijk M."/>
            <person name="Tang J."/>
            <person name="Witsenboer H."/>
            <person name="Zhao S."/>
            <person name="Li Z."/>
            <person name="Zhang A."/>
            <person name="Wang D."/>
            <person name="Liang C."/>
        </authorList>
    </citation>
    <scope>NUCLEOTIDE SEQUENCE [LARGE SCALE GENOMIC DNA]</scope>
    <source>
        <strain evidence="2">cv. G1812</strain>
    </source>
</reference>
<evidence type="ECO:0000313" key="3">
    <source>
        <dbReference type="Proteomes" id="UP000015106"/>
    </source>
</evidence>
<organism evidence="2 3">
    <name type="scientific">Triticum urartu</name>
    <name type="common">Red wild einkorn</name>
    <name type="synonym">Crithodium urartu</name>
    <dbReference type="NCBI Taxonomy" id="4572"/>
    <lineage>
        <taxon>Eukaryota</taxon>
        <taxon>Viridiplantae</taxon>
        <taxon>Streptophyta</taxon>
        <taxon>Embryophyta</taxon>
        <taxon>Tracheophyta</taxon>
        <taxon>Spermatophyta</taxon>
        <taxon>Magnoliopsida</taxon>
        <taxon>Liliopsida</taxon>
        <taxon>Poales</taxon>
        <taxon>Poaceae</taxon>
        <taxon>BOP clade</taxon>
        <taxon>Pooideae</taxon>
        <taxon>Triticodae</taxon>
        <taxon>Triticeae</taxon>
        <taxon>Triticinae</taxon>
        <taxon>Triticum</taxon>
    </lineage>
</organism>
<dbReference type="Gramene" id="TuG1812G0700002112.01.T01">
    <property type="protein sequence ID" value="TuG1812G0700002112.01.T01"/>
    <property type="gene ID" value="TuG1812G0700002112.01"/>
</dbReference>
<accession>A0A8R7R0P8</accession>
<evidence type="ECO:0000313" key="2">
    <source>
        <dbReference type="EnsemblPlants" id="TuG1812G0700002112.01.T01"/>
    </source>
</evidence>
<dbReference type="EnsemblPlants" id="TuG1812G0700002112.01.T01">
    <property type="protein sequence ID" value="TuG1812G0700002112.01.T01"/>
    <property type="gene ID" value="TuG1812G0700002112.01"/>
</dbReference>
<reference evidence="3" key="1">
    <citation type="journal article" date="2013" name="Nature">
        <title>Draft genome of the wheat A-genome progenitor Triticum urartu.</title>
        <authorList>
            <person name="Ling H.Q."/>
            <person name="Zhao S."/>
            <person name="Liu D."/>
            <person name="Wang J."/>
            <person name="Sun H."/>
            <person name="Zhang C."/>
            <person name="Fan H."/>
            <person name="Li D."/>
            <person name="Dong L."/>
            <person name="Tao Y."/>
            <person name="Gao C."/>
            <person name="Wu H."/>
            <person name="Li Y."/>
            <person name="Cui Y."/>
            <person name="Guo X."/>
            <person name="Zheng S."/>
            <person name="Wang B."/>
            <person name="Yu K."/>
            <person name="Liang Q."/>
            <person name="Yang W."/>
            <person name="Lou X."/>
            <person name="Chen J."/>
            <person name="Feng M."/>
            <person name="Jian J."/>
            <person name="Zhang X."/>
            <person name="Luo G."/>
            <person name="Jiang Y."/>
            <person name="Liu J."/>
            <person name="Wang Z."/>
            <person name="Sha Y."/>
            <person name="Zhang B."/>
            <person name="Wu H."/>
            <person name="Tang D."/>
            <person name="Shen Q."/>
            <person name="Xue P."/>
            <person name="Zou S."/>
            <person name="Wang X."/>
            <person name="Liu X."/>
            <person name="Wang F."/>
            <person name="Yang Y."/>
            <person name="An X."/>
            <person name="Dong Z."/>
            <person name="Zhang K."/>
            <person name="Zhang X."/>
            <person name="Luo M.C."/>
            <person name="Dvorak J."/>
            <person name="Tong Y."/>
            <person name="Wang J."/>
            <person name="Yang H."/>
            <person name="Li Z."/>
            <person name="Wang D."/>
            <person name="Zhang A."/>
            <person name="Wang J."/>
        </authorList>
    </citation>
    <scope>NUCLEOTIDE SEQUENCE</scope>
    <source>
        <strain evidence="3">cv. G1812</strain>
    </source>
</reference>
<feature type="region of interest" description="Disordered" evidence="1">
    <location>
        <begin position="23"/>
        <end position="58"/>
    </location>
</feature>
<reference evidence="2" key="3">
    <citation type="submission" date="2022-06" db="UniProtKB">
        <authorList>
            <consortium name="EnsemblPlants"/>
        </authorList>
    </citation>
    <scope>IDENTIFICATION</scope>
</reference>
<proteinExistence type="predicted"/>